<dbReference type="InterPro" id="IPR017850">
    <property type="entry name" value="Alkaline_phosphatase_core_sf"/>
</dbReference>
<evidence type="ECO:0000313" key="2">
    <source>
        <dbReference type="Proteomes" id="UP001155483"/>
    </source>
</evidence>
<dbReference type="SUPFAM" id="SSF53649">
    <property type="entry name" value="Alkaline phosphatase-like"/>
    <property type="match status" value="1"/>
</dbReference>
<dbReference type="RefSeq" id="WP_279300299.1">
    <property type="nucleotide sequence ID" value="NZ_JAOTIF010000052.1"/>
</dbReference>
<reference evidence="1" key="1">
    <citation type="submission" date="2022-09" db="EMBL/GenBank/DDBJ databases">
        <authorList>
            <person name="Yuan C."/>
            <person name="Ke Z."/>
        </authorList>
    </citation>
    <scope>NUCLEOTIDE SEQUENCE</scope>
    <source>
        <strain evidence="1">LB-8</strain>
    </source>
</reference>
<dbReference type="GO" id="GO:0016787">
    <property type="term" value="F:hydrolase activity"/>
    <property type="evidence" value="ECO:0007669"/>
    <property type="project" value="UniProtKB-KW"/>
</dbReference>
<protein>
    <submittedName>
        <fullName evidence="1">Sulfatase-like hydrolase/transferase</fullName>
    </submittedName>
</protein>
<accession>A0A9X3BHT5</accession>
<gene>
    <name evidence="1" type="ORF">OCK74_27340</name>
</gene>
<evidence type="ECO:0000313" key="1">
    <source>
        <dbReference type="EMBL" id="MCU7552864.1"/>
    </source>
</evidence>
<name>A0A9X3BHT5_9BACT</name>
<keyword evidence="2" id="KW-1185">Reference proteome</keyword>
<organism evidence="1 2">
    <name type="scientific">Paraflavisolibacter caeni</name>
    <dbReference type="NCBI Taxonomy" id="2982496"/>
    <lineage>
        <taxon>Bacteria</taxon>
        <taxon>Pseudomonadati</taxon>
        <taxon>Bacteroidota</taxon>
        <taxon>Chitinophagia</taxon>
        <taxon>Chitinophagales</taxon>
        <taxon>Chitinophagaceae</taxon>
        <taxon>Paraflavisolibacter</taxon>
    </lineage>
</organism>
<dbReference type="Proteomes" id="UP001155483">
    <property type="component" value="Unassembled WGS sequence"/>
</dbReference>
<dbReference type="Gene3D" id="3.40.720.10">
    <property type="entry name" value="Alkaline Phosphatase, subunit A"/>
    <property type="match status" value="1"/>
</dbReference>
<proteinExistence type="predicted"/>
<dbReference type="AlphaFoldDB" id="A0A9X3BHT5"/>
<sequence>MKRIILFGVMGITLVIGTSLCIPVNKKTSVQTKNKQPNIVVILVDQWRGQVLGFTGKERVYTPNIDALATEGWSLHKWFPTTRFALQQELRY</sequence>
<reference evidence="1" key="2">
    <citation type="submission" date="2023-04" db="EMBL/GenBank/DDBJ databases">
        <title>Paracnuella aquatica gen. nov., sp. nov., a member of the family Chitinophagaceae isolated from a hot spring.</title>
        <authorList>
            <person name="Wang C."/>
        </authorList>
    </citation>
    <scope>NUCLEOTIDE SEQUENCE</scope>
    <source>
        <strain evidence="1">LB-8</strain>
    </source>
</reference>
<keyword evidence="1" id="KW-0378">Hydrolase</keyword>
<comment type="caution">
    <text evidence="1">The sequence shown here is derived from an EMBL/GenBank/DDBJ whole genome shotgun (WGS) entry which is preliminary data.</text>
</comment>
<dbReference type="EMBL" id="JAOTIF010000052">
    <property type="protein sequence ID" value="MCU7552864.1"/>
    <property type="molecule type" value="Genomic_DNA"/>
</dbReference>